<reference evidence="4" key="1">
    <citation type="journal article" date="2019" name="Int. J. Syst. Evol. Microbiol.">
        <title>The Global Catalogue of Microorganisms (GCM) 10K type strain sequencing project: providing services to taxonomists for standard genome sequencing and annotation.</title>
        <authorList>
            <consortium name="The Broad Institute Genomics Platform"/>
            <consortium name="The Broad Institute Genome Sequencing Center for Infectious Disease"/>
            <person name="Wu L."/>
            <person name="Ma J."/>
        </authorList>
    </citation>
    <scope>NUCLEOTIDE SEQUENCE [LARGE SCALE GENOMIC DNA]</scope>
    <source>
        <strain evidence="4">IBRC-M 10906</strain>
    </source>
</reference>
<dbReference type="Gene3D" id="2.30.29.50">
    <property type="entry name" value="Bacterial Pleckstrin homology domain"/>
    <property type="match status" value="1"/>
</dbReference>
<dbReference type="Proteomes" id="UP001597478">
    <property type="component" value="Unassembled WGS sequence"/>
</dbReference>
<organism evidence="3 4">
    <name type="scientific">Prauserella oleivorans</name>
    <dbReference type="NCBI Taxonomy" id="1478153"/>
    <lineage>
        <taxon>Bacteria</taxon>
        <taxon>Bacillati</taxon>
        <taxon>Actinomycetota</taxon>
        <taxon>Actinomycetes</taxon>
        <taxon>Pseudonocardiales</taxon>
        <taxon>Pseudonocardiaceae</taxon>
        <taxon>Prauserella</taxon>
    </lineage>
</organism>
<gene>
    <name evidence="3" type="ORF">ACFS2C_17595</name>
</gene>
<evidence type="ECO:0000313" key="4">
    <source>
        <dbReference type="Proteomes" id="UP001597478"/>
    </source>
</evidence>
<accession>A0ABW5WCG2</accession>
<dbReference type="InterPro" id="IPR012544">
    <property type="entry name" value="PHb"/>
</dbReference>
<feature type="compositionally biased region" description="Basic residues" evidence="1">
    <location>
        <begin position="97"/>
        <end position="112"/>
    </location>
</feature>
<dbReference type="InterPro" id="IPR037063">
    <property type="entry name" value="PHb_sf"/>
</dbReference>
<evidence type="ECO:0000313" key="3">
    <source>
        <dbReference type="EMBL" id="MFD2801210.1"/>
    </source>
</evidence>
<feature type="compositionally biased region" description="Polar residues" evidence="1">
    <location>
        <begin position="76"/>
        <end position="92"/>
    </location>
</feature>
<dbReference type="RefSeq" id="WP_377391465.1">
    <property type="nucleotide sequence ID" value="NZ_JBHSAN010000024.1"/>
</dbReference>
<protein>
    <submittedName>
        <fullName evidence="3">PH domain-containing protein</fullName>
    </submittedName>
</protein>
<sequence>MSTPDTTILHDIGVVRQAAIAPRCHRGRFREECPVPALDLPYVERILSGFTGIRDFVVFTDKRLIAVNVQGMTGTTKDLTSLPYSETKLSPSQQRDLRRRTRPVVQRARHGATRIPGEFGHSPARGISSRPTSWSRRRNRARYRISPTTGYQ</sequence>
<evidence type="ECO:0000259" key="2">
    <source>
        <dbReference type="Pfam" id="PF08000"/>
    </source>
</evidence>
<evidence type="ECO:0000256" key="1">
    <source>
        <dbReference type="SAM" id="MobiDB-lite"/>
    </source>
</evidence>
<dbReference type="SUPFAM" id="SSF50729">
    <property type="entry name" value="PH domain-like"/>
    <property type="match status" value="1"/>
</dbReference>
<feature type="domain" description="Bacterial Pleckstrin homology" evidence="2">
    <location>
        <begin position="44"/>
        <end position="86"/>
    </location>
</feature>
<dbReference type="EMBL" id="JBHUOF010000021">
    <property type="protein sequence ID" value="MFD2801210.1"/>
    <property type="molecule type" value="Genomic_DNA"/>
</dbReference>
<proteinExistence type="predicted"/>
<name>A0ABW5WCG2_9PSEU</name>
<comment type="caution">
    <text evidence="3">The sequence shown here is derived from an EMBL/GenBank/DDBJ whole genome shotgun (WGS) entry which is preliminary data.</text>
</comment>
<dbReference type="Pfam" id="PF08000">
    <property type="entry name" value="bPH_1"/>
    <property type="match status" value="1"/>
</dbReference>
<feature type="region of interest" description="Disordered" evidence="1">
    <location>
        <begin position="76"/>
        <end position="152"/>
    </location>
</feature>
<keyword evidence="4" id="KW-1185">Reference proteome</keyword>